<keyword evidence="1" id="KW-0547">Nucleotide-binding</keyword>
<dbReference type="PROSITE" id="PS50043">
    <property type="entry name" value="HTH_LUXR_2"/>
    <property type="match status" value="1"/>
</dbReference>
<dbReference type="GO" id="GO:0003677">
    <property type="term" value="F:DNA binding"/>
    <property type="evidence" value="ECO:0007669"/>
    <property type="project" value="InterPro"/>
</dbReference>
<dbReference type="Proteomes" id="UP000316298">
    <property type="component" value="Unassembled WGS sequence"/>
</dbReference>
<dbReference type="OrthoDB" id="3202170at2"/>
<dbReference type="AlphaFoldDB" id="A0A542E8S7"/>
<evidence type="ECO:0000256" key="1">
    <source>
        <dbReference type="ARBA" id="ARBA00022741"/>
    </source>
</evidence>
<sequence length="913" mass="98275">MLVDRRSECEQLDNLLANLRHGVSESLVISGEAGIGKSALLEYLVGEASGCRIVRAAGVQAEAELAFAGLHQLCAPLLPHLHSVPAPQQDALATAFGLRTGSVPDRFLVGLAVLSLLAAAAAERPLLCVVDDAQWLDRITAETLAFVSRRLVAESVGIVFAVRDPVNDRSYAGLPRLVLRGLSPDGAREVLAAAIPGALDERVRDRIVAETRGNPLALLELPRELSYTELAGGFGLLDARSLAGRIEDSFRRRLGPLSADERRLLLVAAVEPVGDLALVRRAAQRLGITVETTDRAQFAGLLEISDRITFRHPLVRSAIYREATPQQRSETHRALADVTDPDTDADRRAWHLAHAADAPDEDVARELERSAGRAQARGGLAAAAAFLERAAVLTPDPQQRAARALDAAQAKLQSGAFDAATDLLAMAEAGPLKELEQARVDLLRAQLAFVTSRGRDAPPLLLKAAQRLEPINVELCRATYLDGLTAAMFVGDLARPGGGTLDVSHAASTAPQPDSPRAPDLLLDGLAANFVDGYAAGAPLLRQALDTFGSDMSPQEELRWSWLATEAALHLWDDQAWHALSARYVELSRQGGALSELPLALSTRAYMLLFAGDLAAATLLIDEGTTITEATGSNLAPYAAMALAAYSGQQSEVQALIEDTVPDVTRRGEGIGIAVAHWTNAVAHNGLGNYAEAAASSEDALRHQEYPELRYPGVANWAAAELVEAAVRSGSHDLAAEVLAWITTMTQASRTEWARGLQARCQALLTNGDEAEALYQEAVDRLRRTRMRTESARATLLYGEWLRRRGRRLEAREQLRAAHDEFTAMGLGAFAERAHHELLATGEKARKRTAATAAALTARESQVARLAREGLSNPEIGTRLFLSPRTVEYHLGNVFAKLGITSRYELDRVVRTG</sequence>
<dbReference type="InterPro" id="IPR041664">
    <property type="entry name" value="AAA_16"/>
</dbReference>
<organism evidence="4 5">
    <name type="scientific">Kribbella jejuensis</name>
    <dbReference type="NCBI Taxonomy" id="236068"/>
    <lineage>
        <taxon>Bacteria</taxon>
        <taxon>Bacillati</taxon>
        <taxon>Actinomycetota</taxon>
        <taxon>Actinomycetes</taxon>
        <taxon>Propionibacteriales</taxon>
        <taxon>Kribbellaceae</taxon>
        <taxon>Kribbella</taxon>
    </lineage>
</organism>
<accession>A0A542E8S7</accession>
<dbReference type="Pfam" id="PF00196">
    <property type="entry name" value="GerE"/>
    <property type="match status" value="1"/>
</dbReference>
<dbReference type="InterPro" id="IPR016032">
    <property type="entry name" value="Sig_transdc_resp-reg_C-effctor"/>
</dbReference>
<dbReference type="InterPro" id="IPR036388">
    <property type="entry name" value="WH-like_DNA-bd_sf"/>
</dbReference>
<dbReference type="InterPro" id="IPR027417">
    <property type="entry name" value="P-loop_NTPase"/>
</dbReference>
<dbReference type="GO" id="GO:0004016">
    <property type="term" value="F:adenylate cyclase activity"/>
    <property type="evidence" value="ECO:0007669"/>
    <property type="project" value="TreeGrafter"/>
</dbReference>
<dbReference type="PROSITE" id="PS00622">
    <property type="entry name" value="HTH_LUXR_1"/>
    <property type="match status" value="1"/>
</dbReference>
<protein>
    <submittedName>
        <fullName evidence="4">AAA ATPase-like protein</fullName>
    </submittedName>
</protein>
<dbReference type="Gene3D" id="1.10.10.10">
    <property type="entry name" value="Winged helix-like DNA-binding domain superfamily/Winged helix DNA-binding domain"/>
    <property type="match status" value="1"/>
</dbReference>
<dbReference type="GO" id="GO:0005524">
    <property type="term" value="F:ATP binding"/>
    <property type="evidence" value="ECO:0007669"/>
    <property type="project" value="UniProtKB-KW"/>
</dbReference>
<dbReference type="CDD" id="cd06170">
    <property type="entry name" value="LuxR_C_like"/>
    <property type="match status" value="1"/>
</dbReference>
<comment type="caution">
    <text evidence="4">The sequence shown here is derived from an EMBL/GenBank/DDBJ whole genome shotgun (WGS) entry which is preliminary data.</text>
</comment>
<dbReference type="RefSeq" id="WP_141858616.1">
    <property type="nucleotide sequence ID" value="NZ_BAAAKA010000001.1"/>
</dbReference>
<dbReference type="SMART" id="SM00421">
    <property type="entry name" value="HTH_LUXR"/>
    <property type="match status" value="1"/>
</dbReference>
<gene>
    <name evidence="4" type="ORF">FB475_4610</name>
</gene>
<dbReference type="SUPFAM" id="SSF52540">
    <property type="entry name" value="P-loop containing nucleoside triphosphate hydrolases"/>
    <property type="match status" value="1"/>
</dbReference>
<evidence type="ECO:0000259" key="3">
    <source>
        <dbReference type="PROSITE" id="PS50043"/>
    </source>
</evidence>
<evidence type="ECO:0000256" key="2">
    <source>
        <dbReference type="ARBA" id="ARBA00022840"/>
    </source>
</evidence>
<dbReference type="Pfam" id="PF13191">
    <property type="entry name" value="AAA_16"/>
    <property type="match status" value="1"/>
</dbReference>
<keyword evidence="2" id="KW-0067">ATP-binding</keyword>
<proteinExistence type="predicted"/>
<name>A0A542E8S7_9ACTN</name>
<evidence type="ECO:0000313" key="5">
    <source>
        <dbReference type="Proteomes" id="UP000316298"/>
    </source>
</evidence>
<reference evidence="4 5" key="1">
    <citation type="submission" date="2019-06" db="EMBL/GenBank/DDBJ databases">
        <title>Sequencing the genomes of 1000 actinobacteria strains.</title>
        <authorList>
            <person name="Klenk H.-P."/>
        </authorList>
    </citation>
    <scope>NUCLEOTIDE SEQUENCE [LARGE SCALE GENOMIC DNA]</scope>
    <source>
        <strain evidence="4 5">DSM 17305</strain>
    </source>
</reference>
<dbReference type="InterPro" id="IPR000792">
    <property type="entry name" value="Tscrpt_reg_LuxR_C"/>
</dbReference>
<dbReference type="EMBL" id="VFMM01000002">
    <property type="protein sequence ID" value="TQJ11689.1"/>
    <property type="molecule type" value="Genomic_DNA"/>
</dbReference>
<evidence type="ECO:0000313" key="4">
    <source>
        <dbReference type="EMBL" id="TQJ11689.1"/>
    </source>
</evidence>
<dbReference type="GO" id="GO:0005737">
    <property type="term" value="C:cytoplasm"/>
    <property type="evidence" value="ECO:0007669"/>
    <property type="project" value="TreeGrafter"/>
</dbReference>
<dbReference type="SUPFAM" id="SSF46894">
    <property type="entry name" value="C-terminal effector domain of the bipartite response regulators"/>
    <property type="match status" value="1"/>
</dbReference>
<dbReference type="PRINTS" id="PR00038">
    <property type="entry name" value="HTHLUXR"/>
</dbReference>
<keyword evidence="5" id="KW-1185">Reference proteome</keyword>
<dbReference type="PANTHER" id="PTHR16305">
    <property type="entry name" value="TESTICULAR SOLUBLE ADENYLYL CYCLASE"/>
    <property type="match status" value="1"/>
</dbReference>
<dbReference type="PANTHER" id="PTHR16305:SF35">
    <property type="entry name" value="TRANSCRIPTIONAL ACTIVATOR DOMAIN"/>
    <property type="match status" value="1"/>
</dbReference>
<feature type="domain" description="HTH luxR-type" evidence="3">
    <location>
        <begin position="849"/>
        <end position="913"/>
    </location>
</feature>
<dbReference type="GO" id="GO:0006355">
    <property type="term" value="P:regulation of DNA-templated transcription"/>
    <property type="evidence" value="ECO:0007669"/>
    <property type="project" value="InterPro"/>
</dbReference>